<evidence type="ECO:0000256" key="6">
    <source>
        <dbReference type="ARBA" id="ARBA00022856"/>
    </source>
</evidence>
<feature type="compositionally biased region" description="Polar residues" evidence="13">
    <location>
        <begin position="1"/>
        <end position="12"/>
    </location>
</feature>
<dbReference type="Gene3D" id="1.10.3720.10">
    <property type="entry name" value="MetI-like"/>
    <property type="match status" value="1"/>
</dbReference>
<gene>
    <name evidence="15" type="ORF">HMPREF9233_01183</name>
</gene>
<feature type="transmembrane region" description="Helical" evidence="12">
    <location>
        <begin position="296"/>
        <end position="319"/>
    </location>
</feature>
<dbReference type="InterPro" id="IPR035906">
    <property type="entry name" value="MetI-like_sf"/>
</dbReference>
<dbReference type="CDD" id="cd06261">
    <property type="entry name" value="TM_PBP2"/>
    <property type="match status" value="1"/>
</dbReference>
<dbReference type="PROSITE" id="PS50928">
    <property type="entry name" value="ABC_TM1"/>
    <property type="match status" value="1"/>
</dbReference>
<dbReference type="GO" id="GO:0005886">
    <property type="term" value="C:plasma membrane"/>
    <property type="evidence" value="ECO:0007669"/>
    <property type="project" value="UniProtKB-SubCell"/>
</dbReference>
<evidence type="ECO:0000256" key="12">
    <source>
        <dbReference type="RuleBase" id="RU363032"/>
    </source>
</evidence>
<dbReference type="EMBL" id="AGWL01000006">
    <property type="protein sequence ID" value="EKU95045.1"/>
    <property type="molecule type" value="Genomic_DNA"/>
</dbReference>
<keyword evidence="7" id="KW-0653">Protein transport</keyword>
<keyword evidence="3" id="KW-1003">Cell membrane</keyword>
<keyword evidence="4" id="KW-0997">Cell inner membrane</keyword>
<dbReference type="InterPro" id="IPR025966">
    <property type="entry name" value="OppC_N"/>
</dbReference>
<sequence length="336" mass="36524">MTTNYPHNSGNDPQDLPGQPAAVGGPLPIDQVLAAEPVDASEYLDNDVAQIKSMKKTTLYRRRFMRNKPAIFGLFIFTVLALFAMFGRFTTKWSYYDVDPTAFTKPPSSEHWLGTTMAGNDLYAQLIHGLGRSMTIGLSVAIFTTIIAALVGTTAAYLGGFWESAILTVLHFLLVVPSFLLIALIVGNYKGTWIALTIVLILFGWMYNARVIWSLALSVRERDYIRAARFMGVPGFKVVTRHMIPNIGSLLLVYAVLGVISAVMSETSLSFLGLGVKIPDVSLGNLLSAGAASVRTASWVFWFPSITLVLLTVSIQLIADGLRDALDPNSSAGGRL</sequence>
<evidence type="ECO:0000256" key="4">
    <source>
        <dbReference type="ARBA" id="ARBA00022519"/>
    </source>
</evidence>
<feature type="domain" description="ABC transmembrane type-1" evidence="14">
    <location>
        <begin position="134"/>
        <end position="319"/>
    </location>
</feature>
<evidence type="ECO:0000256" key="10">
    <source>
        <dbReference type="ARBA" id="ARBA00024202"/>
    </source>
</evidence>
<keyword evidence="6" id="KW-0571">Peptide transport</keyword>
<protein>
    <recommendedName>
        <fullName evidence="11">Oligopeptide transport system permease protein OppC</fullName>
    </recommendedName>
</protein>
<evidence type="ECO:0000259" key="14">
    <source>
        <dbReference type="PROSITE" id="PS50928"/>
    </source>
</evidence>
<dbReference type="Proteomes" id="UP000009888">
    <property type="component" value="Unassembled WGS sequence"/>
</dbReference>
<evidence type="ECO:0000256" key="3">
    <source>
        <dbReference type="ARBA" id="ARBA00022475"/>
    </source>
</evidence>
<feature type="transmembrane region" description="Helical" evidence="12">
    <location>
        <begin position="251"/>
        <end position="276"/>
    </location>
</feature>
<evidence type="ECO:0000256" key="8">
    <source>
        <dbReference type="ARBA" id="ARBA00022989"/>
    </source>
</evidence>
<dbReference type="Pfam" id="PF00528">
    <property type="entry name" value="BPD_transp_1"/>
    <property type="match status" value="1"/>
</dbReference>
<evidence type="ECO:0000256" key="13">
    <source>
        <dbReference type="SAM" id="MobiDB-lite"/>
    </source>
</evidence>
<evidence type="ECO:0000313" key="15">
    <source>
        <dbReference type="EMBL" id="EKU95045.1"/>
    </source>
</evidence>
<comment type="caution">
    <text evidence="15">The sequence shown here is derived from an EMBL/GenBank/DDBJ whole genome shotgun (WGS) entry which is preliminary data.</text>
</comment>
<comment type="subcellular location">
    <subcellularLocation>
        <location evidence="1">Cell inner membrane</location>
        <topology evidence="1">Multi-pass membrane protein</topology>
    </subcellularLocation>
    <subcellularLocation>
        <location evidence="12">Cell membrane</location>
        <topology evidence="12">Multi-pass membrane protein</topology>
    </subcellularLocation>
</comment>
<comment type="similarity">
    <text evidence="10">Belongs to the binding-protein-dependent transport system permease family. OppBC subfamily.</text>
</comment>
<dbReference type="SUPFAM" id="SSF161098">
    <property type="entry name" value="MetI-like"/>
    <property type="match status" value="1"/>
</dbReference>
<dbReference type="Pfam" id="PF12911">
    <property type="entry name" value="OppC_N"/>
    <property type="match status" value="1"/>
</dbReference>
<name>K9F0L5_9ACTO</name>
<dbReference type="InterPro" id="IPR000515">
    <property type="entry name" value="MetI-like"/>
</dbReference>
<feature type="transmembrane region" description="Helical" evidence="12">
    <location>
        <begin position="165"/>
        <end position="187"/>
    </location>
</feature>
<dbReference type="InterPro" id="IPR050366">
    <property type="entry name" value="BP-dependent_transpt_permease"/>
</dbReference>
<dbReference type="PANTHER" id="PTHR43386">
    <property type="entry name" value="OLIGOPEPTIDE TRANSPORT SYSTEM PERMEASE PROTEIN APPC"/>
    <property type="match status" value="1"/>
</dbReference>
<dbReference type="GO" id="GO:0015031">
    <property type="term" value="P:protein transport"/>
    <property type="evidence" value="ECO:0007669"/>
    <property type="project" value="UniProtKB-KW"/>
</dbReference>
<evidence type="ECO:0000256" key="7">
    <source>
        <dbReference type="ARBA" id="ARBA00022927"/>
    </source>
</evidence>
<proteinExistence type="inferred from homology"/>
<evidence type="ECO:0000256" key="2">
    <source>
        <dbReference type="ARBA" id="ARBA00022448"/>
    </source>
</evidence>
<evidence type="ECO:0000256" key="11">
    <source>
        <dbReference type="ARBA" id="ARBA00072251"/>
    </source>
</evidence>
<feature type="region of interest" description="Disordered" evidence="13">
    <location>
        <begin position="1"/>
        <end position="22"/>
    </location>
</feature>
<evidence type="ECO:0000256" key="9">
    <source>
        <dbReference type="ARBA" id="ARBA00023136"/>
    </source>
</evidence>
<feature type="transmembrane region" description="Helical" evidence="12">
    <location>
        <begin position="136"/>
        <end position="158"/>
    </location>
</feature>
<keyword evidence="2 12" id="KW-0813">Transport</keyword>
<dbReference type="AlphaFoldDB" id="K9F0L5"/>
<dbReference type="PATRIC" id="fig|883066.3.peg.1241"/>
<dbReference type="GO" id="GO:0055085">
    <property type="term" value="P:transmembrane transport"/>
    <property type="evidence" value="ECO:0007669"/>
    <property type="project" value="InterPro"/>
</dbReference>
<keyword evidence="8 12" id="KW-1133">Transmembrane helix</keyword>
<dbReference type="STRING" id="202789.GCA_001457435_00931"/>
<evidence type="ECO:0000256" key="1">
    <source>
        <dbReference type="ARBA" id="ARBA00004429"/>
    </source>
</evidence>
<keyword evidence="9 12" id="KW-0472">Membrane</keyword>
<organism evidence="15 16">
    <name type="scientific">Actinobaculum massiliense ACS-171-V-Col2</name>
    <dbReference type="NCBI Taxonomy" id="883066"/>
    <lineage>
        <taxon>Bacteria</taxon>
        <taxon>Bacillati</taxon>
        <taxon>Actinomycetota</taxon>
        <taxon>Actinomycetes</taxon>
        <taxon>Actinomycetales</taxon>
        <taxon>Actinomycetaceae</taxon>
        <taxon>Actinobaculum</taxon>
    </lineage>
</organism>
<dbReference type="GO" id="GO:0015833">
    <property type="term" value="P:peptide transport"/>
    <property type="evidence" value="ECO:0007669"/>
    <property type="project" value="UniProtKB-KW"/>
</dbReference>
<evidence type="ECO:0000313" key="16">
    <source>
        <dbReference type="Proteomes" id="UP000009888"/>
    </source>
</evidence>
<keyword evidence="5 12" id="KW-0812">Transmembrane</keyword>
<dbReference type="HOGENOM" id="CLU_028518_1_3_11"/>
<keyword evidence="16" id="KW-1185">Reference proteome</keyword>
<dbReference type="PANTHER" id="PTHR43386:SF2">
    <property type="entry name" value="OLIGOPEPTIDE TRANSPORT SYSTEM PERMEASE PROTEIN OPPC"/>
    <property type="match status" value="1"/>
</dbReference>
<feature type="transmembrane region" description="Helical" evidence="12">
    <location>
        <begin position="193"/>
        <end position="219"/>
    </location>
</feature>
<evidence type="ECO:0000256" key="5">
    <source>
        <dbReference type="ARBA" id="ARBA00022692"/>
    </source>
</evidence>
<dbReference type="eggNOG" id="COG1173">
    <property type="taxonomic scope" value="Bacteria"/>
</dbReference>
<feature type="transmembrane region" description="Helical" evidence="12">
    <location>
        <begin position="70"/>
        <end position="89"/>
    </location>
</feature>
<dbReference type="RefSeq" id="WP_007001389.1">
    <property type="nucleotide sequence ID" value="NZ_JH992955.1"/>
</dbReference>
<accession>K9F0L5</accession>
<reference evidence="15 16" key="1">
    <citation type="submission" date="2012-09" db="EMBL/GenBank/DDBJ databases">
        <title>The Genome Sequence of Actinobaculum massiliae ACS-171-V-COL2.</title>
        <authorList>
            <consortium name="The Broad Institute Genome Sequencing Platform"/>
            <person name="Earl A."/>
            <person name="Ward D."/>
            <person name="Feldgarden M."/>
            <person name="Gevers D."/>
            <person name="Saerens B."/>
            <person name="Vaneechoutte M."/>
            <person name="Walker B."/>
            <person name="Young S.K."/>
            <person name="Zeng Q."/>
            <person name="Gargeya S."/>
            <person name="Fitzgerald M."/>
            <person name="Haas B."/>
            <person name="Abouelleil A."/>
            <person name="Alvarado L."/>
            <person name="Arachchi H.M."/>
            <person name="Berlin A."/>
            <person name="Chapman S.B."/>
            <person name="Goldberg J."/>
            <person name="Griggs A."/>
            <person name="Gujja S."/>
            <person name="Hansen M."/>
            <person name="Howarth C."/>
            <person name="Imamovic A."/>
            <person name="Larimer J."/>
            <person name="McCowen C."/>
            <person name="Montmayeur A."/>
            <person name="Murphy C."/>
            <person name="Neiman D."/>
            <person name="Pearson M."/>
            <person name="Priest M."/>
            <person name="Roberts A."/>
            <person name="Saif S."/>
            <person name="Shea T."/>
            <person name="Sisk P."/>
            <person name="Sykes S."/>
            <person name="Wortman J."/>
            <person name="Nusbaum C."/>
            <person name="Birren B."/>
        </authorList>
    </citation>
    <scope>NUCLEOTIDE SEQUENCE [LARGE SCALE GENOMIC DNA]</scope>
    <source>
        <strain evidence="16">ACS-171-V-Col2</strain>
    </source>
</reference>